<name>A0A6J5LNQ8_9CAUD</name>
<organism evidence="1">
    <name type="scientific">uncultured Caudovirales phage</name>
    <dbReference type="NCBI Taxonomy" id="2100421"/>
    <lineage>
        <taxon>Viruses</taxon>
        <taxon>Duplodnaviria</taxon>
        <taxon>Heunggongvirae</taxon>
        <taxon>Uroviricota</taxon>
        <taxon>Caudoviricetes</taxon>
        <taxon>Peduoviridae</taxon>
        <taxon>Maltschvirus</taxon>
        <taxon>Maltschvirus maltsch</taxon>
    </lineage>
</organism>
<accession>A0A6J5LNQ8</accession>
<dbReference type="EMBL" id="LR796295">
    <property type="protein sequence ID" value="CAB4134923.1"/>
    <property type="molecule type" value="Genomic_DNA"/>
</dbReference>
<proteinExistence type="predicted"/>
<reference evidence="1" key="1">
    <citation type="submission" date="2020-04" db="EMBL/GenBank/DDBJ databases">
        <authorList>
            <person name="Chiriac C."/>
            <person name="Salcher M."/>
            <person name="Ghai R."/>
            <person name="Kavagutti S V."/>
        </authorList>
    </citation>
    <scope>NUCLEOTIDE SEQUENCE</scope>
</reference>
<protein>
    <submittedName>
        <fullName evidence="1">Uncharacterized protein</fullName>
    </submittedName>
</protein>
<gene>
    <name evidence="1" type="ORF">UFOVP281_23</name>
</gene>
<sequence length="168" mass="19941">MNRAFIYSYKTFVSFATYEDVTNRDSRVFEANEDLTESEINDYLEQASQRILTQIRNTEWWREYQRRMAQIINPNLLPAVNPDYILARTQEFIDLNVYFALFEYVYPTVADFGNPDSAEFAKIKFYKDSYNLLFDEVIEAGDWYDFSENGTIDTSDKMAAFVNRVRVR</sequence>
<evidence type="ECO:0000313" key="1">
    <source>
        <dbReference type="EMBL" id="CAB4134923.1"/>
    </source>
</evidence>